<accession>A0A0G2AVF4</accession>
<proteinExistence type="predicted"/>
<evidence type="ECO:0000313" key="2">
    <source>
        <dbReference type="Proteomes" id="UP000034789"/>
    </source>
</evidence>
<sequence>MDHLMEFVEGGKDTLKKIFVTIGEPKSSMFLAQRIRDYLGLDAIVPSPKDEHTLEF</sequence>
<gene>
    <name evidence="1" type="ORF">UY98_C0045G0014</name>
</gene>
<dbReference type="AlphaFoldDB" id="A0A0G2AVF4"/>
<organism evidence="1 2">
    <name type="scientific">Candidatus Kaiserbacteria bacterium GW2011_GWA2_58_9</name>
    <dbReference type="NCBI Taxonomy" id="1618672"/>
    <lineage>
        <taxon>Bacteria</taxon>
        <taxon>Candidatus Kaiseribacteriota</taxon>
    </lineage>
</organism>
<reference evidence="1 2" key="1">
    <citation type="journal article" date="2015" name="Nature">
        <title>rRNA introns, odd ribosomes, and small enigmatic genomes across a large radiation of phyla.</title>
        <authorList>
            <person name="Brown C.T."/>
            <person name="Hug L.A."/>
            <person name="Thomas B.C."/>
            <person name="Sharon I."/>
            <person name="Castelle C.J."/>
            <person name="Singh A."/>
            <person name="Wilkins M.J."/>
            <person name="Williams K.H."/>
            <person name="Banfield J.F."/>
        </authorList>
    </citation>
    <scope>NUCLEOTIDE SEQUENCE [LARGE SCALE GENOMIC DNA]</scope>
</reference>
<dbReference type="Proteomes" id="UP000034789">
    <property type="component" value="Unassembled WGS sequence"/>
</dbReference>
<comment type="caution">
    <text evidence="1">The sequence shown here is derived from an EMBL/GenBank/DDBJ whole genome shotgun (WGS) entry which is preliminary data.</text>
</comment>
<name>A0A0G2AVF4_9BACT</name>
<evidence type="ECO:0000313" key="1">
    <source>
        <dbReference type="EMBL" id="KKW45477.1"/>
    </source>
</evidence>
<dbReference type="EMBL" id="LCSD01000045">
    <property type="protein sequence ID" value="KKW45477.1"/>
    <property type="molecule type" value="Genomic_DNA"/>
</dbReference>
<protein>
    <submittedName>
        <fullName evidence="1">Uncharacterized protein</fullName>
    </submittedName>
</protein>